<comment type="caution">
    <text evidence="1">The sequence shown here is derived from an EMBL/GenBank/DDBJ whole genome shotgun (WGS) entry which is preliminary data.</text>
</comment>
<sequence length="53" mass="5945">MQEQTVTPRIDPKAALAALNEAWAYYQPEPKLVRAAPSEEGEVAWTNPYYHAA</sequence>
<reference evidence="2" key="1">
    <citation type="journal article" date="2014" name="Stand. Genomic Sci.">
        <title>Genome sequence of the exopolysaccharide-producing Salipiger mucosus type strain (DSM 16094(T)), a moderately halophilic member of the Roseobacter clade.</title>
        <authorList>
            <person name="Riedel T."/>
            <person name="Spring S."/>
            <person name="Fiebig A."/>
            <person name="Petersen J."/>
            <person name="Kyrpides N.C."/>
            <person name="Goker M."/>
            <person name="Klenk H.P."/>
        </authorList>
    </citation>
    <scope>NUCLEOTIDE SEQUENCE [LARGE SCALE GENOMIC DNA]</scope>
    <source>
        <strain evidence="2">DSM 16094</strain>
    </source>
</reference>
<organism evidence="1 2">
    <name type="scientific">Salipiger mucosus DSM 16094</name>
    <dbReference type="NCBI Taxonomy" id="1123237"/>
    <lineage>
        <taxon>Bacteria</taxon>
        <taxon>Pseudomonadati</taxon>
        <taxon>Pseudomonadota</taxon>
        <taxon>Alphaproteobacteria</taxon>
        <taxon>Rhodobacterales</taxon>
        <taxon>Roseobacteraceae</taxon>
        <taxon>Salipiger</taxon>
    </lineage>
</organism>
<dbReference type="RefSeq" id="WP_020038885.1">
    <property type="nucleotide sequence ID" value="NZ_KE557273.1"/>
</dbReference>
<protein>
    <submittedName>
        <fullName evidence="1">Uncharacterized protein</fullName>
    </submittedName>
</protein>
<evidence type="ECO:0000313" key="2">
    <source>
        <dbReference type="Proteomes" id="UP000015347"/>
    </source>
</evidence>
<dbReference type="EMBL" id="APVH01000008">
    <property type="protein sequence ID" value="EPX85527.1"/>
    <property type="molecule type" value="Genomic_DNA"/>
</dbReference>
<name>S9R0W6_9RHOB</name>
<dbReference type="HOGENOM" id="CLU_3066037_0_0_5"/>
<dbReference type="AlphaFoldDB" id="S9R0W6"/>
<proteinExistence type="predicted"/>
<accession>S9R0W6</accession>
<dbReference type="Proteomes" id="UP000015347">
    <property type="component" value="Unassembled WGS sequence"/>
</dbReference>
<keyword evidence="2" id="KW-1185">Reference proteome</keyword>
<gene>
    <name evidence="1" type="ORF">Salmuc_04798</name>
</gene>
<dbReference type="STRING" id="1123237.Salmuc_04798"/>
<evidence type="ECO:0000313" key="1">
    <source>
        <dbReference type="EMBL" id="EPX85527.1"/>
    </source>
</evidence>